<protein>
    <submittedName>
        <fullName evidence="2">Uncharacterized protein LOC142162269</fullName>
    </submittedName>
</protein>
<evidence type="ECO:0000313" key="2">
    <source>
        <dbReference type="RefSeq" id="XP_075074702.1"/>
    </source>
</evidence>
<evidence type="ECO:0000313" key="1">
    <source>
        <dbReference type="Proteomes" id="UP000790787"/>
    </source>
</evidence>
<reference evidence="2" key="2">
    <citation type="submission" date="2025-08" db="UniProtKB">
        <authorList>
            <consortium name="RefSeq"/>
        </authorList>
    </citation>
    <scope>IDENTIFICATION</scope>
    <source>
        <tissue evidence="2">Leaf</tissue>
    </source>
</reference>
<proteinExistence type="predicted"/>
<dbReference type="RefSeq" id="XP_075074702.1">
    <property type="nucleotide sequence ID" value="XM_075218601.1"/>
</dbReference>
<dbReference type="Proteomes" id="UP000790787">
    <property type="component" value="Chromosome 7"/>
</dbReference>
<reference evidence="1" key="1">
    <citation type="journal article" date="2014" name="Nat. Commun.">
        <title>The tobacco genome sequence and its comparison with those of tomato and potato.</title>
        <authorList>
            <person name="Sierro N."/>
            <person name="Battey J.N."/>
            <person name="Ouadi S."/>
            <person name="Bakaher N."/>
            <person name="Bovet L."/>
            <person name="Willig A."/>
            <person name="Goepfert S."/>
            <person name="Peitsch M.C."/>
            <person name="Ivanov N.V."/>
        </authorList>
    </citation>
    <scope>NUCLEOTIDE SEQUENCE [LARGE SCALE GENOMIC DNA]</scope>
</reference>
<organism evidence="1 2">
    <name type="scientific">Nicotiana tabacum</name>
    <name type="common">Common tobacco</name>
    <dbReference type="NCBI Taxonomy" id="4097"/>
    <lineage>
        <taxon>Eukaryota</taxon>
        <taxon>Viridiplantae</taxon>
        <taxon>Streptophyta</taxon>
        <taxon>Embryophyta</taxon>
        <taxon>Tracheophyta</taxon>
        <taxon>Spermatophyta</taxon>
        <taxon>Magnoliopsida</taxon>
        <taxon>eudicotyledons</taxon>
        <taxon>Gunneridae</taxon>
        <taxon>Pentapetalae</taxon>
        <taxon>asterids</taxon>
        <taxon>lamiids</taxon>
        <taxon>Solanales</taxon>
        <taxon>Solanaceae</taxon>
        <taxon>Nicotianoideae</taxon>
        <taxon>Nicotianeae</taxon>
        <taxon>Nicotiana</taxon>
    </lineage>
</organism>
<gene>
    <name evidence="2" type="primary">LOC142162269</name>
</gene>
<sequence length="325" mass="37982">MVDVRDGEVEEEEGRSSWLRAAMDDEGVSTAKVMKLIEAYCRSYIWSGSNTITKRALIAWDRMFLPKSVGGYNLLNIRIWNKAAITSVYWDLAQKKDKMWIKQIHTYYIKRQSIVEMNIPQQASWMVRKIMEARGVIQQLPTVQYKRTTTKQIYLGILGSYNKVAWRTLMFHNEARPKAIFTMWMKCHGRLMTTDRLANWGIQANTSCCLCNEIVESHAHLFGECKFTNIVWGRLMQWIQINVSPSLSYTQKMAWIIKQAKGRSCKAKIVKMVYSEHIHGIWMERNNRIFGETMKTAEQVAREITCFCNIKAKGGMREKMQQLMY</sequence>
<keyword evidence="1" id="KW-1185">Reference proteome</keyword>
<accession>A0AC58RPQ5</accession>
<name>A0AC58RPQ5_TOBAC</name>